<dbReference type="Proteomes" id="UP000694255">
    <property type="component" value="Unassembled WGS sequence"/>
</dbReference>
<accession>A0A8J5QIB3</accession>
<dbReference type="PANTHER" id="PTHR11266">
    <property type="entry name" value="PEROXISOMAL MEMBRANE PROTEIN 2, PXMP2 MPV17"/>
    <property type="match status" value="1"/>
</dbReference>
<organism evidence="8 9">
    <name type="scientific">[Candida] subhashii</name>
    <dbReference type="NCBI Taxonomy" id="561895"/>
    <lineage>
        <taxon>Eukaryota</taxon>
        <taxon>Fungi</taxon>
        <taxon>Dikarya</taxon>
        <taxon>Ascomycota</taxon>
        <taxon>Saccharomycotina</taxon>
        <taxon>Pichiomycetes</taxon>
        <taxon>Debaryomycetaceae</taxon>
        <taxon>Spathaspora</taxon>
    </lineage>
</organism>
<dbReference type="Pfam" id="PF04117">
    <property type="entry name" value="Mpv17_PMP22"/>
    <property type="match status" value="2"/>
</dbReference>
<evidence type="ECO:0000313" key="9">
    <source>
        <dbReference type="Proteomes" id="UP000694255"/>
    </source>
</evidence>
<keyword evidence="3 7" id="KW-0812">Transmembrane</keyword>
<evidence type="ECO:0000256" key="1">
    <source>
        <dbReference type="ARBA" id="ARBA00004141"/>
    </source>
</evidence>
<dbReference type="PANTHER" id="PTHR11266:SF17">
    <property type="entry name" value="PROTEIN MPV17"/>
    <property type="match status" value="1"/>
</dbReference>
<keyword evidence="9" id="KW-1185">Reference proteome</keyword>
<dbReference type="AlphaFoldDB" id="A0A8J5QIB3"/>
<evidence type="ECO:0000256" key="5">
    <source>
        <dbReference type="ARBA" id="ARBA00023136"/>
    </source>
</evidence>
<evidence type="ECO:0000256" key="4">
    <source>
        <dbReference type="ARBA" id="ARBA00022989"/>
    </source>
</evidence>
<comment type="similarity">
    <text evidence="2">Belongs to the peroxisomal membrane protein PXMP2/4 family.</text>
</comment>
<reference evidence="8 9" key="1">
    <citation type="journal article" date="2021" name="DNA Res.">
        <title>Genome analysis of Candida subhashii reveals its hybrid nature and dual mitochondrial genome conformations.</title>
        <authorList>
            <person name="Mixao V."/>
            <person name="Hegedusova E."/>
            <person name="Saus E."/>
            <person name="Pryszcz L.P."/>
            <person name="Cillingova A."/>
            <person name="Nosek J."/>
            <person name="Gabaldon T."/>
        </authorList>
    </citation>
    <scope>NUCLEOTIDE SEQUENCE [LARGE SCALE GENOMIC DNA]</scope>
    <source>
        <strain evidence="8 9">CBS 10753</strain>
    </source>
</reference>
<evidence type="ECO:0000256" key="7">
    <source>
        <dbReference type="SAM" id="Phobius"/>
    </source>
</evidence>
<proteinExistence type="inferred from homology"/>
<evidence type="ECO:0000313" key="8">
    <source>
        <dbReference type="EMBL" id="KAG7661328.1"/>
    </source>
</evidence>
<sequence>MPTIFHRYNQVLKLYPFRTNMITTGIFFGAGDIIAQSFFPHKTIHTEITERGDTREVEIISEYAYPRTLRAMIYGSLVFAPISVLWHGKTLPKIKNPFISLFRRNKMHENPKLRKRLHFYDTVFRLGLDQLIFPGLVWIPLYNTVMVTLALHENPLDVVRQKLQNNWWNVLRASWTVWPGFQLFNLYFIPVHLRIVCSNIWATGWNAFLSFVHNTKGHGKGSGHKLEELVDIEDDQQEITMRPLATNMISTGFLLGTGDFIAQTLFPQEPDQPFDYLRNLRAIIYGSIIFAPIGDKWYKFLNNKIKSPFKNVGKKREKSIATLLRVSVDQLGFAPFIGIPLYYSSMTILEGKTPIIESIMEKFETSWWITLKGNWLVWPIFQWFNFYLIPVQFRLFAVNIISIGWNTYLSYVMHNK</sequence>
<dbReference type="RefSeq" id="XP_049261561.1">
    <property type="nucleotide sequence ID" value="XM_049409151.1"/>
</dbReference>
<dbReference type="OrthoDB" id="430207at2759"/>
<name>A0A8J5QIB3_9ASCO</name>
<gene>
    <name evidence="8" type="ORF">J8A68_005119</name>
</gene>
<evidence type="ECO:0000256" key="2">
    <source>
        <dbReference type="ARBA" id="ARBA00006824"/>
    </source>
</evidence>
<keyword evidence="4 7" id="KW-1133">Transmembrane helix</keyword>
<feature type="transmembrane region" description="Helical" evidence="7">
    <location>
        <begin position="384"/>
        <end position="409"/>
    </location>
</feature>
<dbReference type="EMBL" id="JAGSYN010000221">
    <property type="protein sequence ID" value="KAG7661328.1"/>
    <property type="molecule type" value="Genomic_DNA"/>
</dbReference>
<comment type="subcellular location">
    <subcellularLocation>
        <location evidence="1">Membrane</location>
        <topology evidence="1">Multi-pass membrane protein</topology>
    </subcellularLocation>
</comment>
<evidence type="ECO:0000256" key="6">
    <source>
        <dbReference type="ARBA" id="ARBA00039302"/>
    </source>
</evidence>
<comment type="caution">
    <text evidence="8">The sequence shown here is derived from an EMBL/GenBank/DDBJ whole genome shotgun (WGS) entry which is preliminary data.</text>
</comment>
<evidence type="ECO:0000256" key="3">
    <source>
        <dbReference type="ARBA" id="ARBA00022692"/>
    </source>
</evidence>
<dbReference type="InterPro" id="IPR007248">
    <property type="entry name" value="Mpv17_PMP22"/>
</dbReference>
<dbReference type="GeneID" id="73471919"/>
<dbReference type="GO" id="GO:0016020">
    <property type="term" value="C:membrane"/>
    <property type="evidence" value="ECO:0007669"/>
    <property type="project" value="UniProtKB-SubCell"/>
</dbReference>
<protein>
    <recommendedName>
        <fullName evidence="6">Protein SYM1</fullName>
    </recommendedName>
</protein>
<dbReference type="GO" id="GO:0005739">
    <property type="term" value="C:mitochondrion"/>
    <property type="evidence" value="ECO:0007669"/>
    <property type="project" value="TreeGrafter"/>
</dbReference>
<keyword evidence="5 7" id="KW-0472">Membrane</keyword>